<reference evidence="1 2" key="1">
    <citation type="submission" date="2014-08" db="EMBL/GenBank/DDBJ databases">
        <title>Comparative genomics of the Paenibacillus odorifer group.</title>
        <authorList>
            <person name="den Bakker H.C."/>
            <person name="Tsai Y.-C."/>
            <person name="Martin N."/>
            <person name="Korlach J."/>
            <person name="Wiedmann M."/>
        </authorList>
    </citation>
    <scope>NUCLEOTIDE SEQUENCE [LARGE SCALE GENOMIC DNA]</scope>
    <source>
        <strain evidence="1 2">DSM 1735</strain>
    </source>
</reference>
<accession>A0A089HPB9</accession>
<evidence type="ECO:0000313" key="2">
    <source>
        <dbReference type="Proteomes" id="UP000029409"/>
    </source>
</evidence>
<dbReference type="KEGG" id="pdu:PDUR_10090"/>
<dbReference type="STRING" id="44251.PDUR_10090"/>
<protein>
    <submittedName>
        <fullName evidence="1">Uncharacterized protein</fullName>
    </submittedName>
</protein>
<dbReference type="Proteomes" id="UP000029409">
    <property type="component" value="Chromosome"/>
</dbReference>
<keyword evidence="2" id="KW-1185">Reference proteome</keyword>
<proteinExistence type="predicted"/>
<dbReference type="EMBL" id="CP009288">
    <property type="protein sequence ID" value="AIQ12233.1"/>
    <property type="molecule type" value="Genomic_DNA"/>
</dbReference>
<dbReference type="eggNOG" id="ENOG5032R9F">
    <property type="taxonomic scope" value="Bacteria"/>
</dbReference>
<gene>
    <name evidence="1" type="ORF">PDUR_10090</name>
</gene>
<evidence type="ECO:0000313" key="1">
    <source>
        <dbReference type="EMBL" id="AIQ12233.1"/>
    </source>
</evidence>
<dbReference type="AlphaFoldDB" id="A0A089HPB9"/>
<organism evidence="1 2">
    <name type="scientific">Paenibacillus durus</name>
    <name type="common">Paenibacillus azotofixans</name>
    <dbReference type="NCBI Taxonomy" id="44251"/>
    <lineage>
        <taxon>Bacteria</taxon>
        <taxon>Bacillati</taxon>
        <taxon>Bacillota</taxon>
        <taxon>Bacilli</taxon>
        <taxon>Bacillales</taxon>
        <taxon>Paenibacillaceae</taxon>
        <taxon>Paenibacillus</taxon>
    </lineage>
</organism>
<name>A0A089HPB9_PAEDU</name>
<sequence length="328" mass="39427">MSNFIQLVLQQEDTGIKLDFFQPWVTWVPYSCPFLDIQLLNKDIFEKFNDSSNIIKSITDRIDSGYYVYMSVNHKYLSCSNVQWYKRINIAHELFIYGYNMEKMILNVADNFGGKYEFKDCSFYEFIQSYINPANINLHHYNRVILMKLNKDINAELDILRISDLLTDYLESRDTRIRDDGSVNWAKNSFLGISVYDKIIEYLYLLLEDKCEYDIRFLHILWEHKKCMVYRMKLLEEKQVLQDSKFYEMYKKIENDAFIQRSLMIKFYINKNKDIITDMILWLKSLKETEELLLRELLELLTRSQMSDPKYVLGNSHDISLKWSLVQL</sequence>